<gene>
    <name evidence="1" type="ORF">GCM10007384_16420</name>
</gene>
<protein>
    <recommendedName>
        <fullName evidence="3">MORN repeat variant</fullName>
    </recommendedName>
</protein>
<dbReference type="Proteomes" id="UP000601108">
    <property type="component" value="Unassembled WGS sequence"/>
</dbReference>
<evidence type="ECO:0008006" key="3">
    <source>
        <dbReference type="Google" id="ProtNLM"/>
    </source>
</evidence>
<evidence type="ECO:0000313" key="2">
    <source>
        <dbReference type="Proteomes" id="UP000601108"/>
    </source>
</evidence>
<dbReference type="AlphaFoldDB" id="A0A918JU88"/>
<dbReference type="EMBL" id="BMWS01000009">
    <property type="protein sequence ID" value="GGX15604.1"/>
    <property type="molecule type" value="Genomic_DNA"/>
</dbReference>
<name>A0A918JU88_9FLAO</name>
<keyword evidence="2" id="KW-1185">Reference proteome</keyword>
<dbReference type="SUPFAM" id="SSF82185">
    <property type="entry name" value="Histone H3 K4-specific methyltransferase SET7/9 N-terminal domain"/>
    <property type="match status" value="1"/>
</dbReference>
<proteinExistence type="predicted"/>
<reference evidence="1 2" key="1">
    <citation type="journal article" date="2014" name="Int. J. Syst. Evol. Microbiol.">
        <title>Complete genome sequence of Corynebacterium casei LMG S-19264T (=DSM 44701T), isolated from a smear-ripened cheese.</title>
        <authorList>
            <consortium name="US DOE Joint Genome Institute (JGI-PGF)"/>
            <person name="Walter F."/>
            <person name="Albersmeier A."/>
            <person name="Kalinowski J."/>
            <person name="Ruckert C."/>
        </authorList>
    </citation>
    <scope>NUCLEOTIDE SEQUENCE [LARGE SCALE GENOMIC DNA]</scope>
    <source>
        <strain evidence="1 2">KCTC 12285</strain>
    </source>
</reference>
<sequence>MGHQKIKNIILPFLFLSFAVGYGQIEYPDSFIKLLDFEYDDIINNNVKNIPDGRYYKTKYSNENVLMEIEVTGYKNQKKHGESLTFLKGLESMFIAKVVNYKNDVMNGYYFESDNHTYSKEGYYKNGKKQGVWKIKEAGNVMEVTFKNNLKSGLFKSNDKTLNIKEFGKHKKDKKEGVWLIEDTSIGQVTKEVYKDGVLIK</sequence>
<comment type="caution">
    <text evidence="1">The sequence shown here is derived from an EMBL/GenBank/DDBJ whole genome shotgun (WGS) entry which is preliminary data.</text>
</comment>
<accession>A0A918JU88</accession>
<evidence type="ECO:0000313" key="1">
    <source>
        <dbReference type="EMBL" id="GGX15604.1"/>
    </source>
</evidence>
<dbReference type="RefSeq" id="WP_027413214.1">
    <property type="nucleotide sequence ID" value="NZ_BMWS01000009.1"/>
</dbReference>
<organism evidence="1 2">
    <name type="scientific">Aquimarina muelleri</name>
    <dbReference type="NCBI Taxonomy" id="279356"/>
    <lineage>
        <taxon>Bacteria</taxon>
        <taxon>Pseudomonadati</taxon>
        <taxon>Bacteroidota</taxon>
        <taxon>Flavobacteriia</taxon>
        <taxon>Flavobacteriales</taxon>
        <taxon>Flavobacteriaceae</taxon>
        <taxon>Aquimarina</taxon>
    </lineage>
</organism>